<accession>A0A0H5QSV6</accession>
<evidence type="ECO:0000313" key="3">
    <source>
        <dbReference type="Proteomes" id="UP000182715"/>
    </source>
</evidence>
<reference evidence="2 3" key="1">
    <citation type="submission" date="2014-11" db="EMBL/GenBank/DDBJ databases">
        <authorList>
            <person name="Diene M.Seydina."/>
        </authorList>
    </citation>
    <scope>NUCLEOTIDE SEQUENCE [LARGE SCALE GENOMIC DNA]</scope>
    <source>
        <strain evidence="2 3">Neisseria meningitidis CHUV</strain>
    </source>
</reference>
<feature type="non-terminal residue" evidence="2">
    <location>
        <position position="1"/>
    </location>
</feature>
<evidence type="ECO:0000256" key="1">
    <source>
        <dbReference type="SAM" id="MobiDB-lite"/>
    </source>
</evidence>
<feature type="compositionally biased region" description="Polar residues" evidence="1">
    <location>
        <begin position="30"/>
        <end position="50"/>
    </location>
</feature>
<name>A0A0H5QSV6_NEIMI</name>
<feature type="region of interest" description="Disordered" evidence="1">
    <location>
        <begin position="22"/>
        <end position="50"/>
    </location>
</feature>
<evidence type="ECO:0000313" key="2">
    <source>
        <dbReference type="EMBL" id="CRY98723.1"/>
    </source>
</evidence>
<protein>
    <submittedName>
        <fullName evidence="2">Uncharacterized protein</fullName>
    </submittedName>
</protein>
<dbReference type="AlphaFoldDB" id="A0A0H5QSV6"/>
<dbReference type="Proteomes" id="UP000182715">
    <property type="component" value="Unassembled WGS sequence"/>
</dbReference>
<organism evidence="2 3">
    <name type="scientific">Neisseria meningitidis serogroup B</name>
    <dbReference type="NCBI Taxonomy" id="491"/>
    <lineage>
        <taxon>Bacteria</taxon>
        <taxon>Pseudomonadati</taxon>
        <taxon>Pseudomonadota</taxon>
        <taxon>Betaproteobacteria</taxon>
        <taxon>Neisseriales</taxon>
        <taxon>Neisseriaceae</taxon>
        <taxon>Neisseria</taxon>
    </lineage>
</organism>
<dbReference type="EMBL" id="CVTF01000015">
    <property type="protein sequence ID" value="CRY98723.1"/>
    <property type="molecule type" value="Genomic_DNA"/>
</dbReference>
<proteinExistence type="predicted"/>
<sequence length="50" mass="5678">VLPERDYPPIRFYRHKQTGFNRKGMGIKSISDTSRAMPSENQSPLSDGIV</sequence>